<dbReference type="PANTHER" id="PTHR43135">
    <property type="entry name" value="ALPHA-D-RIBOSE 1-METHYLPHOSPHONATE 5-TRIPHOSPHATE DIPHOSPHATASE"/>
    <property type="match status" value="1"/>
</dbReference>
<feature type="domain" description="Amidohydrolase-related" evidence="1">
    <location>
        <begin position="54"/>
        <end position="132"/>
    </location>
</feature>
<organism evidence="2">
    <name type="scientific">marine metagenome</name>
    <dbReference type="NCBI Taxonomy" id="408172"/>
    <lineage>
        <taxon>unclassified sequences</taxon>
        <taxon>metagenomes</taxon>
        <taxon>ecological metagenomes</taxon>
    </lineage>
</organism>
<proteinExistence type="predicted"/>
<dbReference type="InterPro" id="IPR051781">
    <property type="entry name" value="Metallo-dep_Hydrolase"/>
</dbReference>
<reference evidence="2" key="1">
    <citation type="submission" date="2018-05" db="EMBL/GenBank/DDBJ databases">
        <authorList>
            <person name="Lanie J.A."/>
            <person name="Ng W.-L."/>
            <person name="Kazmierczak K.M."/>
            <person name="Andrzejewski T.M."/>
            <person name="Davidsen T.M."/>
            <person name="Wayne K.J."/>
            <person name="Tettelin H."/>
            <person name="Glass J.I."/>
            <person name="Rusch D."/>
            <person name="Podicherti R."/>
            <person name="Tsui H.-C.T."/>
            <person name="Winkler M.E."/>
        </authorList>
    </citation>
    <scope>NUCLEOTIDE SEQUENCE</scope>
</reference>
<dbReference type="EMBL" id="UINC01005738">
    <property type="protein sequence ID" value="SVA23242.1"/>
    <property type="molecule type" value="Genomic_DNA"/>
</dbReference>
<dbReference type="PANTHER" id="PTHR43135:SF3">
    <property type="entry name" value="ALPHA-D-RIBOSE 1-METHYLPHOSPHONATE 5-TRIPHOSPHATE DIPHOSPHATASE"/>
    <property type="match status" value="1"/>
</dbReference>
<dbReference type="InterPro" id="IPR006680">
    <property type="entry name" value="Amidohydro-rel"/>
</dbReference>
<protein>
    <recommendedName>
        <fullName evidence="1">Amidohydrolase-related domain-containing protein</fullName>
    </recommendedName>
</protein>
<sequence>MKVFTGATLFDGTGGKPLENAVVIVENDRILDVGTAPSIRFPAEAEVFDLKGLTLLPGLIDVHDHLGHNHYDLMDRWELDAPNSYRHVRTAKVLEDVLDMGYTAVRDGGGLDIGFKRAVSEGLIPGPRLSLSLSLISPTGGLSD</sequence>
<accession>A0A381U4R7</accession>
<gene>
    <name evidence="2" type="ORF">METZ01_LOCUS76096</name>
</gene>
<dbReference type="Gene3D" id="2.30.40.10">
    <property type="entry name" value="Urease, subunit C, domain 1"/>
    <property type="match status" value="1"/>
</dbReference>
<dbReference type="InterPro" id="IPR011059">
    <property type="entry name" value="Metal-dep_hydrolase_composite"/>
</dbReference>
<evidence type="ECO:0000259" key="1">
    <source>
        <dbReference type="Pfam" id="PF01979"/>
    </source>
</evidence>
<dbReference type="Gene3D" id="3.20.20.140">
    <property type="entry name" value="Metal-dependent hydrolases"/>
    <property type="match status" value="1"/>
</dbReference>
<feature type="non-terminal residue" evidence="2">
    <location>
        <position position="144"/>
    </location>
</feature>
<dbReference type="SUPFAM" id="SSF51338">
    <property type="entry name" value="Composite domain of metallo-dependent hydrolases"/>
    <property type="match status" value="1"/>
</dbReference>
<dbReference type="AlphaFoldDB" id="A0A381U4R7"/>
<evidence type="ECO:0000313" key="2">
    <source>
        <dbReference type="EMBL" id="SVA23242.1"/>
    </source>
</evidence>
<dbReference type="Pfam" id="PF01979">
    <property type="entry name" value="Amidohydro_1"/>
    <property type="match status" value="1"/>
</dbReference>
<dbReference type="GO" id="GO:0016810">
    <property type="term" value="F:hydrolase activity, acting on carbon-nitrogen (but not peptide) bonds"/>
    <property type="evidence" value="ECO:0007669"/>
    <property type="project" value="InterPro"/>
</dbReference>
<name>A0A381U4R7_9ZZZZ</name>